<dbReference type="SMART" id="SM00398">
    <property type="entry name" value="HMG"/>
    <property type="match status" value="1"/>
</dbReference>
<dbReference type="Proteomes" id="UP000230002">
    <property type="component" value="Unassembled WGS sequence"/>
</dbReference>
<dbReference type="Pfam" id="PF00505">
    <property type="entry name" value="HMG_box"/>
    <property type="match status" value="1"/>
</dbReference>
<reference evidence="4 5" key="1">
    <citation type="journal article" date="2015" name="Sci. Rep.">
        <title>Chromosome-level genome map provides insights into diverse defense mechanisms in the medicinal fungus Ganoderma sinense.</title>
        <authorList>
            <person name="Zhu Y."/>
            <person name="Xu J."/>
            <person name="Sun C."/>
            <person name="Zhou S."/>
            <person name="Xu H."/>
            <person name="Nelson D.R."/>
            <person name="Qian J."/>
            <person name="Song J."/>
            <person name="Luo H."/>
            <person name="Xiang L."/>
            <person name="Li Y."/>
            <person name="Xu Z."/>
            <person name="Ji A."/>
            <person name="Wang L."/>
            <person name="Lu S."/>
            <person name="Hayward A."/>
            <person name="Sun W."/>
            <person name="Li X."/>
            <person name="Schwartz D.C."/>
            <person name="Wang Y."/>
            <person name="Chen S."/>
        </authorList>
    </citation>
    <scope>NUCLEOTIDE SEQUENCE [LARGE SCALE GENOMIC DNA]</scope>
    <source>
        <strain evidence="4 5">ZZ0214-1</strain>
    </source>
</reference>
<evidence type="ECO:0000313" key="5">
    <source>
        <dbReference type="Proteomes" id="UP000230002"/>
    </source>
</evidence>
<feature type="region of interest" description="Disordered" evidence="2">
    <location>
        <begin position="93"/>
        <end position="112"/>
    </location>
</feature>
<keyword evidence="5" id="KW-1185">Reference proteome</keyword>
<comment type="caution">
    <text evidence="4">The sequence shown here is derived from an EMBL/GenBank/DDBJ whole genome shotgun (WGS) entry which is preliminary data.</text>
</comment>
<dbReference type="Gene3D" id="1.10.30.10">
    <property type="entry name" value="High mobility group box domain"/>
    <property type="match status" value="1"/>
</dbReference>
<dbReference type="SUPFAM" id="SSF47095">
    <property type="entry name" value="HMG-box"/>
    <property type="match status" value="1"/>
</dbReference>
<dbReference type="OrthoDB" id="6247875at2759"/>
<accession>A0A2G8SGC2</accession>
<feature type="domain" description="HMG box" evidence="3">
    <location>
        <begin position="13"/>
        <end position="85"/>
    </location>
</feature>
<gene>
    <name evidence="4" type="ORF">GSI_04918</name>
</gene>
<organism evidence="4 5">
    <name type="scientific">Ganoderma sinense ZZ0214-1</name>
    <dbReference type="NCBI Taxonomy" id="1077348"/>
    <lineage>
        <taxon>Eukaryota</taxon>
        <taxon>Fungi</taxon>
        <taxon>Dikarya</taxon>
        <taxon>Basidiomycota</taxon>
        <taxon>Agaricomycotina</taxon>
        <taxon>Agaricomycetes</taxon>
        <taxon>Polyporales</taxon>
        <taxon>Polyporaceae</taxon>
        <taxon>Ganoderma</taxon>
    </lineage>
</organism>
<dbReference type="InterPro" id="IPR036910">
    <property type="entry name" value="HMG_box_dom_sf"/>
</dbReference>
<proteinExistence type="predicted"/>
<dbReference type="PROSITE" id="PS50118">
    <property type="entry name" value="HMG_BOX_2"/>
    <property type="match status" value="1"/>
</dbReference>
<sequence length="308" mass="33123">MKSLHGDPKGGRIKAPPNGFVLFRSDYKAIPENQVTANGRRKKETEITKDAAAAWKELPQITRDDYLSRARKNLAEHKREHRDYWSQRRGRDGRFVGTLEPDSQEYSQGGGEPDGVASALLCPLTFAGPFPSPGSLPRLTTSFASDPGFVPGPLVPASHSLPTAPSFPVPFNGMAPVNAPLQAPPFNPLPGTSSNQSRSFSFPTLSNSDAAMFSAPATATAYDHTQSLSPTMDYSTSFHTTYPSLASGRLGDPLSVGNDTMMSLQPPLQSMQDLSSRTLTLSDSEWEAIDLFLSVSGPSQVSANAVRP</sequence>
<dbReference type="InterPro" id="IPR009071">
    <property type="entry name" value="HMG_box_dom"/>
</dbReference>
<name>A0A2G8SGC2_9APHY</name>
<feature type="DNA-binding region" description="HMG box" evidence="1">
    <location>
        <begin position="13"/>
        <end position="85"/>
    </location>
</feature>
<evidence type="ECO:0000256" key="1">
    <source>
        <dbReference type="PROSITE-ProRule" id="PRU00267"/>
    </source>
</evidence>
<dbReference type="GO" id="GO:0003677">
    <property type="term" value="F:DNA binding"/>
    <property type="evidence" value="ECO:0007669"/>
    <property type="project" value="UniProtKB-UniRule"/>
</dbReference>
<evidence type="ECO:0000259" key="3">
    <source>
        <dbReference type="PROSITE" id="PS50118"/>
    </source>
</evidence>
<dbReference type="AlphaFoldDB" id="A0A2G8SGC2"/>
<keyword evidence="1" id="KW-0238">DNA-binding</keyword>
<evidence type="ECO:0000313" key="4">
    <source>
        <dbReference type="EMBL" id="PIL32801.1"/>
    </source>
</evidence>
<protein>
    <submittedName>
        <fullName evidence="4">Transcription factor</fullName>
    </submittedName>
</protein>
<dbReference type="EMBL" id="AYKW01000009">
    <property type="protein sequence ID" value="PIL32801.1"/>
    <property type="molecule type" value="Genomic_DNA"/>
</dbReference>
<keyword evidence="1" id="KW-0539">Nucleus</keyword>
<evidence type="ECO:0000256" key="2">
    <source>
        <dbReference type="SAM" id="MobiDB-lite"/>
    </source>
</evidence>
<dbReference type="GO" id="GO:0005634">
    <property type="term" value="C:nucleus"/>
    <property type="evidence" value="ECO:0007669"/>
    <property type="project" value="UniProtKB-UniRule"/>
</dbReference>